<dbReference type="InterPro" id="IPR001279">
    <property type="entry name" value="Metallo-B-lactamas"/>
</dbReference>
<feature type="domain" description="Metallo-beta-lactamase" evidence="1">
    <location>
        <begin position="44"/>
        <end position="248"/>
    </location>
</feature>
<proteinExistence type="predicted"/>
<dbReference type="InterPro" id="IPR036866">
    <property type="entry name" value="RibonucZ/Hydroxyglut_hydro"/>
</dbReference>
<reference evidence="2 3" key="1">
    <citation type="submission" date="2020-08" db="EMBL/GenBank/DDBJ databases">
        <title>Genomic Encyclopedia of Type Strains, Phase IV (KMG-V): Genome sequencing to study the core and pangenomes of soil and plant-associated prokaryotes.</title>
        <authorList>
            <person name="Whitman W."/>
        </authorList>
    </citation>
    <scope>NUCLEOTIDE SEQUENCE [LARGE SCALE GENOMIC DNA]</scope>
    <source>
        <strain evidence="2 3">SEMIA 414</strain>
    </source>
</reference>
<comment type="caution">
    <text evidence="2">The sequence shown here is derived from an EMBL/GenBank/DDBJ whole genome shotgun (WGS) entry which is preliminary data.</text>
</comment>
<dbReference type="Pfam" id="PF12706">
    <property type="entry name" value="Lactamase_B_2"/>
    <property type="match status" value="1"/>
</dbReference>
<evidence type="ECO:0000313" key="3">
    <source>
        <dbReference type="Proteomes" id="UP000533724"/>
    </source>
</evidence>
<dbReference type="Gene3D" id="3.60.15.10">
    <property type="entry name" value="Ribonuclease Z/Hydroxyacylglutathione hydrolase-like"/>
    <property type="match status" value="1"/>
</dbReference>
<dbReference type="Proteomes" id="UP000533724">
    <property type="component" value="Unassembled WGS sequence"/>
</dbReference>
<organism evidence="2 3">
    <name type="scientific">Rhizobium esperanzae</name>
    <dbReference type="NCBI Taxonomy" id="1967781"/>
    <lineage>
        <taxon>Bacteria</taxon>
        <taxon>Pseudomonadati</taxon>
        <taxon>Pseudomonadota</taxon>
        <taxon>Alphaproteobacteria</taxon>
        <taxon>Hyphomicrobiales</taxon>
        <taxon>Rhizobiaceae</taxon>
        <taxon>Rhizobium/Agrobacterium group</taxon>
        <taxon>Rhizobium</taxon>
    </lineage>
</organism>
<evidence type="ECO:0000259" key="1">
    <source>
        <dbReference type="Pfam" id="PF12706"/>
    </source>
</evidence>
<accession>A0A7W6XXU7</accession>
<gene>
    <name evidence="2" type="ORF">GGE15_003370</name>
</gene>
<dbReference type="RefSeq" id="WP_184499941.1">
    <property type="nucleotide sequence ID" value="NZ_JACIHI010000007.1"/>
</dbReference>
<dbReference type="AlphaFoldDB" id="A0A7W6XXU7"/>
<dbReference type="SUPFAM" id="SSF56281">
    <property type="entry name" value="Metallo-hydrolase/oxidoreductase"/>
    <property type="match status" value="1"/>
</dbReference>
<dbReference type="PANTHER" id="PTHR43546">
    <property type="entry name" value="UPF0173 METAL-DEPENDENT HYDROLASE MJ1163-RELATED"/>
    <property type="match status" value="1"/>
</dbReference>
<dbReference type="InterPro" id="IPR050114">
    <property type="entry name" value="UPF0173_UPF0282_UlaG_hydrolase"/>
</dbReference>
<sequence length="286" mass="31149">MQATLHETILRQPLADCLKRPPAAGLMVHWLGQAGFVIDIGGLRLVIDPYLSDSLAEKYRGTARPHKRMMPPPIGADEIVHVDLVLCTHTHTDHMDPGTLPPLLSKNPGARLVVPRAEAVQAKVRSGLHDDRLVLARAGERLLPLPGLEIVATRAAHERLETDADDNHRFLGYTIRSGRICLWHSGDCIPFDGLEAEIAALRPDIALLPVNGRRPELSQDGVPGNFTLDEAIAVARRVGAADMIAHHYGLFDFNTEDPARIDAAAAATVGLNVHRARTDVVYASHL</sequence>
<protein>
    <submittedName>
        <fullName evidence="2">L-ascorbate metabolism protein UlaG (Beta-lactamase superfamily)</fullName>
    </submittedName>
</protein>
<name>A0A7W6XXU7_9HYPH</name>
<evidence type="ECO:0000313" key="2">
    <source>
        <dbReference type="EMBL" id="MBB4440094.1"/>
    </source>
</evidence>
<dbReference type="EMBL" id="JACIHI010000007">
    <property type="protein sequence ID" value="MBB4440094.1"/>
    <property type="molecule type" value="Genomic_DNA"/>
</dbReference>